<dbReference type="Gene3D" id="3.40.50.2000">
    <property type="entry name" value="Glycogen Phosphorylase B"/>
    <property type="match status" value="2"/>
</dbReference>
<proteinExistence type="predicted"/>
<evidence type="ECO:0000259" key="2">
    <source>
        <dbReference type="Pfam" id="PF13439"/>
    </source>
</evidence>
<dbReference type="GO" id="GO:0016757">
    <property type="term" value="F:glycosyltransferase activity"/>
    <property type="evidence" value="ECO:0007669"/>
    <property type="project" value="InterPro"/>
</dbReference>
<dbReference type="AlphaFoldDB" id="A0A0P0YSZ3"/>
<dbReference type="EMBL" id="AB924611">
    <property type="protein sequence ID" value="BAT24405.1"/>
    <property type="molecule type" value="Genomic_DNA"/>
</dbReference>
<name>A0A0P0YSZ3_9ENTR</name>
<feature type="domain" description="Glycosyltransferase subfamily 4-like N-terminal" evidence="2">
    <location>
        <begin position="15"/>
        <end position="207"/>
    </location>
</feature>
<dbReference type="SUPFAM" id="SSF53756">
    <property type="entry name" value="UDP-Glycosyltransferase/glycogen phosphorylase"/>
    <property type="match status" value="1"/>
</dbReference>
<keyword evidence="3" id="KW-0808">Transferase</keyword>
<dbReference type="InterPro" id="IPR028098">
    <property type="entry name" value="Glyco_trans_4-like_N"/>
</dbReference>
<dbReference type="InterPro" id="IPR050194">
    <property type="entry name" value="Glycosyltransferase_grp1"/>
</dbReference>
<dbReference type="PANTHER" id="PTHR45947">
    <property type="entry name" value="SULFOQUINOVOSYL TRANSFERASE SQD2"/>
    <property type="match status" value="1"/>
</dbReference>
<dbReference type="Pfam" id="PF13439">
    <property type="entry name" value="Glyco_transf_4"/>
    <property type="match status" value="1"/>
</dbReference>
<evidence type="ECO:0000259" key="1">
    <source>
        <dbReference type="Pfam" id="PF00534"/>
    </source>
</evidence>
<gene>
    <name evidence="3" type="primary">wcuD</name>
</gene>
<protein>
    <submittedName>
        <fullName evidence="3">Glycosyl transferase</fullName>
    </submittedName>
</protein>
<organism evidence="3">
    <name type="scientific">Klebsiella sp. 708</name>
    <dbReference type="NCBI Taxonomy" id="97470"/>
    <lineage>
        <taxon>Bacteria</taxon>
        <taxon>Pseudomonadati</taxon>
        <taxon>Pseudomonadota</taxon>
        <taxon>Gammaproteobacteria</taxon>
        <taxon>Enterobacterales</taxon>
        <taxon>Enterobacteriaceae</taxon>
        <taxon>Klebsiella/Raoultella group</taxon>
        <taxon>Klebsiella</taxon>
    </lineage>
</organism>
<feature type="domain" description="Glycosyl transferase family 1" evidence="1">
    <location>
        <begin position="216"/>
        <end position="331"/>
    </location>
</feature>
<reference evidence="3" key="1">
    <citation type="submission" date="2014-04" db="EMBL/GenBank/DDBJ databases">
        <authorList>
            <person name="Harrison E."/>
        </authorList>
    </citation>
    <scope>NUCLEOTIDE SEQUENCE</scope>
    <source>
        <strain evidence="3">708</strain>
    </source>
</reference>
<dbReference type="InterPro" id="IPR001296">
    <property type="entry name" value="Glyco_trans_1"/>
</dbReference>
<evidence type="ECO:0000313" key="3">
    <source>
        <dbReference type="EMBL" id="BAT24405.1"/>
    </source>
</evidence>
<sequence>MKIAIINSLYYPYKFGGAEVSVQLLAEGFAAQGHSVKVITLNDNGQINRYELNGVSVISYPIKNEYWPFAKKKYSSIKKLKWHLKDYITNPIVHDISAELEIYKPDIIHTNNLAGFSIGIWGIARKLCCPLVHTTRDYYLFHPNSTLFKNGRNMSSDDVFVKFYSWAKKKASQKIDVMVGISCYISQLHKLNGFAEKAKHTYVYNPIEKIPLEKCKHDRVTIGFLGRLTSEKGFDVFVEYANKYKAEMNFVAAGQFSSSNESDKLRTKAIENNVKLQGYVPVKDFLSSVDVLLLPTKWNEPFGRAVAEAAVAGVPVYTNLTGGVKEIGEHFSWVQDITEFNSSNIKKILSCVDTKLIENPFRQDVLSQKYLEIYNEAIYKEKQSKLLMEIKCGK</sequence>
<dbReference type="Pfam" id="PF00534">
    <property type="entry name" value="Glycos_transf_1"/>
    <property type="match status" value="1"/>
</dbReference>
<dbReference type="PANTHER" id="PTHR45947:SF3">
    <property type="entry name" value="SULFOQUINOVOSYL TRANSFERASE SQD2"/>
    <property type="match status" value="1"/>
</dbReference>
<accession>A0A0P0YSZ3</accession>
<reference evidence="3" key="2">
    <citation type="journal article" date="2015" name="Sci. Rep.">
        <title>Genetic analysis of capsular polysaccharide synthesis gene clusters in 79 capsular types of Klebsiella spp.</title>
        <authorList>
            <person name="Pan Y.J."/>
            <person name="Lin T.L."/>
            <person name="Chen C.T."/>
            <person name="Chen Y.Y."/>
            <person name="Hsieh P.F."/>
            <person name="Hsu C.R."/>
            <person name="Wu M.C."/>
            <person name="Wang J.T."/>
        </authorList>
    </citation>
    <scope>NUCLEOTIDE SEQUENCE</scope>
    <source>
        <strain evidence="3">708</strain>
    </source>
</reference>